<evidence type="ECO:0000256" key="6">
    <source>
        <dbReference type="ARBA" id="ARBA00023239"/>
    </source>
</evidence>
<evidence type="ECO:0000313" key="11">
    <source>
        <dbReference type="Proteomes" id="UP000294535"/>
    </source>
</evidence>
<comment type="caution">
    <text evidence="10">The sequence shown here is derived from an EMBL/GenBank/DDBJ whole genome shotgun (WGS) entry which is preliminary data.</text>
</comment>
<feature type="transmembrane region" description="Helical" evidence="8">
    <location>
        <begin position="392"/>
        <end position="409"/>
    </location>
</feature>
<evidence type="ECO:0000259" key="9">
    <source>
        <dbReference type="PROSITE" id="PS50125"/>
    </source>
</evidence>
<comment type="similarity">
    <text evidence="7">Belongs to the adenylyl cyclase class-4/guanylyl cyclase family.</text>
</comment>
<dbReference type="PROSITE" id="PS00452">
    <property type="entry name" value="GUANYLATE_CYCLASE_1"/>
    <property type="match status" value="1"/>
</dbReference>
<dbReference type="SUPFAM" id="SSF55073">
    <property type="entry name" value="Nucleotide cyclase"/>
    <property type="match status" value="1"/>
</dbReference>
<evidence type="ECO:0000256" key="5">
    <source>
        <dbReference type="ARBA" id="ARBA00023136"/>
    </source>
</evidence>
<dbReference type="InterPro" id="IPR050401">
    <property type="entry name" value="Cyclic_nucleotide_synthase"/>
</dbReference>
<dbReference type="Gene3D" id="6.10.250.780">
    <property type="match status" value="1"/>
</dbReference>
<dbReference type="GO" id="GO:0004016">
    <property type="term" value="F:adenylate cyclase activity"/>
    <property type="evidence" value="ECO:0007669"/>
    <property type="project" value="UniProtKB-ARBA"/>
</dbReference>
<dbReference type="PROSITE" id="PS50125">
    <property type="entry name" value="GUANYLATE_CYCLASE_2"/>
    <property type="match status" value="1"/>
</dbReference>
<name>A0A4R6T419_9BACT</name>
<dbReference type="GO" id="GO:0035556">
    <property type="term" value="P:intracellular signal transduction"/>
    <property type="evidence" value="ECO:0007669"/>
    <property type="project" value="InterPro"/>
</dbReference>
<dbReference type="Pfam" id="PF00211">
    <property type="entry name" value="Guanylate_cyc"/>
    <property type="match status" value="1"/>
</dbReference>
<evidence type="ECO:0000256" key="2">
    <source>
        <dbReference type="ARBA" id="ARBA00022692"/>
    </source>
</evidence>
<dbReference type="Gene3D" id="1.25.40.10">
    <property type="entry name" value="Tetratricopeptide repeat domain"/>
    <property type="match status" value="2"/>
</dbReference>
<dbReference type="GO" id="GO:0000166">
    <property type="term" value="F:nucleotide binding"/>
    <property type="evidence" value="ECO:0007669"/>
    <property type="project" value="UniProtKB-KW"/>
</dbReference>
<reference evidence="10 11" key="1">
    <citation type="submission" date="2019-03" db="EMBL/GenBank/DDBJ databases">
        <title>Genomic Encyclopedia of Type Strains, Phase III (KMG-III): the genomes of soil and plant-associated and newly described type strains.</title>
        <authorList>
            <person name="Whitman W."/>
        </authorList>
    </citation>
    <scope>NUCLEOTIDE SEQUENCE [LARGE SCALE GENOMIC DNA]</scope>
    <source>
        <strain evidence="10 11">CECT 8446</strain>
    </source>
</reference>
<protein>
    <submittedName>
        <fullName evidence="10">Class 3 adenylate cyclase</fullName>
    </submittedName>
</protein>
<dbReference type="SUPFAM" id="SSF48452">
    <property type="entry name" value="TPR-like"/>
    <property type="match status" value="2"/>
</dbReference>
<evidence type="ECO:0000313" key="10">
    <source>
        <dbReference type="EMBL" id="TDQ17003.1"/>
    </source>
</evidence>
<dbReference type="InterPro" id="IPR029787">
    <property type="entry name" value="Nucleotide_cyclase"/>
</dbReference>
<evidence type="ECO:0000256" key="3">
    <source>
        <dbReference type="ARBA" id="ARBA00022741"/>
    </source>
</evidence>
<dbReference type="EMBL" id="SNYF01000006">
    <property type="protein sequence ID" value="TDQ17003.1"/>
    <property type="molecule type" value="Genomic_DNA"/>
</dbReference>
<sequence length="653" mass="75442">MIRLTILLSLILTSFLAKGQERWKHQVDSLCNLSFRAYGDHQFEKAEKLAEQAFYLSTENEYEEGKLKSNFYKTIASEELNPSEFNPKSIELMIPKFQDLGFDREEARAYTFLAGIYAFFGDIERAIENHLKSLDIYETRQDTLGIASVHNNLSLIYYDQHDYEEAFRHARISMAYERKESDPRRLHSSLNNLAIIFENTGPIDSAIYYHQQALEMAYLNQNPYSIGLSLSNLGNNYALKGKLDLAEKTLLEALKIRDSLGYKRGLAYTHNRLASLYLQKNEYQKSQYHAEKSLENAQLASEVKVIRMAYERLMEVAEKNGDIKAELDYLKKASQLKDSILNESNTKEITRMMANYDFEKKQLLDSIQNSQVLREQTLLFEERLKVEKNQRIIFMITGILFLVLAIGWWRRYKFVKKASQIIQREKDRSEKLLLNILPSKVAEELKEKGNSEARDFESVTVIFTDFADFTKKAQHLTAKELVYELNICFKAFDLIMEEHGLEKIKTIGDAYLAAGGLNNGSGPEDVVRAAIKAKSFINKRNFDPTIPSRAKFDMRIGINTGPVVAGIVGIKKFQYDIWGDTVNTAQRMEASCGLNKINISDYTYQLIKENPEFEFECRGFMDVKGKGSMKMWYVDYNNPKIKKFEVLKQQHLT</sequence>
<dbReference type="PANTHER" id="PTHR11920:SF335">
    <property type="entry name" value="GUANYLATE CYCLASE"/>
    <property type="match status" value="1"/>
</dbReference>
<keyword evidence="6 7" id="KW-0456">Lyase</keyword>
<dbReference type="Pfam" id="PF13424">
    <property type="entry name" value="TPR_12"/>
    <property type="match status" value="2"/>
</dbReference>
<dbReference type="CDD" id="cd07302">
    <property type="entry name" value="CHD"/>
    <property type="match status" value="1"/>
</dbReference>
<dbReference type="RefSeq" id="WP_133554629.1">
    <property type="nucleotide sequence ID" value="NZ_SNYF01000006.1"/>
</dbReference>
<dbReference type="InterPro" id="IPR018297">
    <property type="entry name" value="A/G_cyclase_CS"/>
</dbReference>
<dbReference type="PANTHER" id="PTHR11920">
    <property type="entry name" value="GUANYLYL CYCLASE"/>
    <property type="match status" value="1"/>
</dbReference>
<dbReference type="AlphaFoldDB" id="A0A4R6T419"/>
<dbReference type="Proteomes" id="UP000294535">
    <property type="component" value="Unassembled WGS sequence"/>
</dbReference>
<dbReference type="SMART" id="SM00044">
    <property type="entry name" value="CYCc"/>
    <property type="match status" value="1"/>
</dbReference>
<evidence type="ECO:0000256" key="7">
    <source>
        <dbReference type="RuleBase" id="RU000405"/>
    </source>
</evidence>
<keyword evidence="5 8" id="KW-0472">Membrane</keyword>
<dbReference type="Gene3D" id="3.30.70.1230">
    <property type="entry name" value="Nucleotide cyclase"/>
    <property type="match status" value="1"/>
</dbReference>
<dbReference type="InterPro" id="IPR011990">
    <property type="entry name" value="TPR-like_helical_dom_sf"/>
</dbReference>
<dbReference type="GO" id="GO:0016020">
    <property type="term" value="C:membrane"/>
    <property type="evidence" value="ECO:0007669"/>
    <property type="project" value="UniProtKB-SubCell"/>
</dbReference>
<feature type="domain" description="Guanylate cyclase" evidence="9">
    <location>
        <begin position="460"/>
        <end position="589"/>
    </location>
</feature>
<organism evidence="10 11">
    <name type="scientific">Algoriphagus boseongensis</name>
    <dbReference type="NCBI Taxonomy" id="1442587"/>
    <lineage>
        <taxon>Bacteria</taxon>
        <taxon>Pseudomonadati</taxon>
        <taxon>Bacteroidota</taxon>
        <taxon>Cytophagia</taxon>
        <taxon>Cytophagales</taxon>
        <taxon>Cyclobacteriaceae</taxon>
        <taxon>Algoriphagus</taxon>
    </lineage>
</organism>
<gene>
    <name evidence="10" type="ORF">DFQ04_1651</name>
</gene>
<keyword evidence="11" id="KW-1185">Reference proteome</keyword>
<comment type="subcellular location">
    <subcellularLocation>
        <location evidence="1">Membrane</location>
    </subcellularLocation>
</comment>
<keyword evidence="4 8" id="KW-1133">Transmembrane helix</keyword>
<evidence type="ECO:0000256" key="8">
    <source>
        <dbReference type="SAM" id="Phobius"/>
    </source>
</evidence>
<keyword evidence="3" id="KW-0547">Nucleotide-binding</keyword>
<dbReference type="SMART" id="SM00028">
    <property type="entry name" value="TPR"/>
    <property type="match status" value="6"/>
</dbReference>
<keyword evidence="2 8" id="KW-0812">Transmembrane</keyword>
<dbReference type="InterPro" id="IPR001054">
    <property type="entry name" value="A/G_cyclase"/>
</dbReference>
<dbReference type="InterPro" id="IPR019734">
    <property type="entry name" value="TPR_rpt"/>
</dbReference>
<proteinExistence type="inferred from homology"/>
<dbReference type="OrthoDB" id="9806704at2"/>
<evidence type="ECO:0000256" key="1">
    <source>
        <dbReference type="ARBA" id="ARBA00004370"/>
    </source>
</evidence>
<evidence type="ECO:0000256" key="4">
    <source>
        <dbReference type="ARBA" id="ARBA00022989"/>
    </source>
</evidence>
<accession>A0A4R6T419</accession>
<dbReference type="GO" id="GO:0009190">
    <property type="term" value="P:cyclic nucleotide biosynthetic process"/>
    <property type="evidence" value="ECO:0007669"/>
    <property type="project" value="InterPro"/>
</dbReference>